<comment type="caution">
    <text evidence="2">The sequence shown here is derived from an EMBL/GenBank/DDBJ whole genome shotgun (WGS) entry which is preliminary data.</text>
</comment>
<gene>
    <name evidence="2" type="ORF">COY66_06065</name>
</gene>
<dbReference type="SUPFAM" id="SSF51445">
    <property type="entry name" value="(Trans)glycosidases"/>
    <property type="match status" value="1"/>
</dbReference>
<dbReference type="GO" id="GO:0004553">
    <property type="term" value="F:hydrolase activity, hydrolyzing O-glycosyl compounds"/>
    <property type="evidence" value="ECO:0007669"/>
    <property type="project" value="TreeGrafter"/>
</dbReference>
<dbReference type="Gene3D" id="3.20.20.80">
    <property type="entry name" value="Glycosidases"/>
    <property type="match status" value="1"/>
</dbReference>
<evidence type="ECO:0000313" key="3">
    <source>
        <dbReference type="Proteomes" id="UP000230779"/>
    </source>
</evidence>
<dbReference type="InterPro" id="IPR051923">
    <property type="entry name" value="Glycosyl_Hydrolase_39"/>
</dbReference>
<dbReference type="InterPro" id="IPR017853">
    <property type="entry name" value="GH"/>
</dbReference>
<dbReference type="Proteomes" id="UP000230779">
    <property type="component" value="Unassembled WGS sequence"/>
</dbReference>
<protein>
    <recommendedName>
        <fullName evidence="1">Asl1-like glycosyl hydrolase catalytic domain-containing protein</fullName>
    </recommendedName>
</protein>
<dbReference type="AlphaFoldDB" id="A0A2M7RGK8"/>
<organism evidence="2 3">
    <name type="scientific">Candidatus Kerfeldbacteria bacterium CG_4_10_14_0_8_um_filter_42_10</name>
    <dbReference type="NCBI Taxonomy" id="2014248"/>
    <lineage>
        <taxon>Bacteria</taxon>
        <taxon>Candidatus Kerfeldiibacteriota</taxon>
    </lineage>
</organism>
<reference evidence="2 3" key="1">
    <citation type="submission" date="2017-09" db="EMBL/GenBank/DDBJ databases">
        <title>Depth-based differentiation of microbial function through sediment-hosted aquifers and enrichment of novel symbionts in the deep terrestrial subsurface.</title>
        <authorList>
            <person name="Probst A.J."/>
            <person name="Ladd B."/>
            <person name="Jarett J.K."/>
            <person name="Geller-Mcgrath D.E."/>
            <person name="Sieber C.M."/>
            <person name="Emerson J.B."/>
            <person name="Anantharaman K."/>
            <person name="Thomas B.C."/>
            <person name="Malmstrom R."/>
            <person name="Stieglmeier M."/>
            <person name="Klingl A."/>
            <person name="Woyke T."/>
            <person name="Ryan C.M."/>
            <person name="Banfield J.F."/>
        </authorList>
    </citation>
    <scope>NUCLEOTIDE SEQUENCE [LARGE SCALE GENOMIC DNA]</scope>
    <source>
        <strain evidence="2">CG_4_10_14_0_8_um_filter_42_10</strain>
    </source>
</reference>
<evidence type="ECO:0000259" key="1">
    <source>
        <dbReference type="Pfam" id="PF11790"/>
    </source>
</evidence>
<evidence type="ECO:0000313" key="2">
    <source>
        <dbReference type="EMBL" id="PIY95702.1"/>
    </source>
</evidence>
<dbReference type="PANTHER" id="PTHR12631:SF10">
    <property type="entry name" value="BETA-XYLOSIDASE-LIKE PROTEIN-RELATED"/>
    <property type="match status" value="1"/>
</dbReference>
<dbReference type="Pfam" id="PF11790">
    <property type="entry name" value="Glyco_hydro_cc"/>
    <property type="match status" value="1"/>
</dbReference>
<feature type="domain" description="Asl1-like glycosyl hydrolase catalytic" evidence="1">
    <location>
        <begin position="188"/>
        <end position="280"/>
    </location>
</feature>
<dbReference type="InterPro" id="IPR024655">
    <property type="entry name" value="Asl1_glyco_hydro_catalytic"/>
</dbReference>
<dbReference type="PANTHER" id="PTHR12631">
    <property type="entry name" value="ALPHA-L-IDURONIDASE"/>
    <property type="match status" value="1"/>
</dbReference>
<sequence length="503" mass="58614">MKKTFFCIIILIFLSHPLIGSAGSSLWLVTNDRLGLNVHWALGGFDKDSKYSYRLTQSRTKWVREHFYTEVFMVENPEAWYERYDYVLNEYHKKGIKVLGMLAYGPENGDFQQPDLDSWEDYVRTIVYRYKNKVDAWEVWNEPDSPTYLTPNNPETFGPILATAYRTIKNIDPDALVLNGGLASPNVAFAEKLFQDYNQYFDRLAVHAYYCREGNDRLLADLNSLQTVVNNYRPGEKIWITELGCSSFDESFQESYLSETAQTILETGFVDKIFLYNIRNRETGDAYEDHFGLLTLDMRPRLSWNWYRKIPRGPYDQPRISVELEQKYAQDLKAVLEKYFGEGKIPIAAENWPTLINAYVYGGYPVIALVQSLRFGGKTVHPIIHYDYWQESTDYQNYINKDLVNGRFVYAYGKARLPIDQEQQKALELKRQLQNQYGLEHLRINDANWIRLLNAYAYGGYPVAAIARAVIYGGKTVHLEIPWKVWQQSNDYQEYILKPVPAA</sequence>
<name>A0A2M7RGK8_9BACT</name>
<dbReference type="EMBL" id="PFMD01000070">
    <property type="protein sequence ID" value="PIY95702.1"/>
    <property type="molecule type" value="Genomic_DNA"/>
</dbReference>
<accession>A0A2M7RGK8</accession>
<proteinExistence type="predicted"/>